<proteinExistence type="predicted"/>
<reference evidence="1" key="1">
    <citation type="submission" date="2020-04" db="EMBL/GenBank/DDBJ databases">
        <authorList>
            <person name="Chiriac C."/>
            <person name="Salcher M."/>
            <person name="Ghai R."/>
            <person name="Kavagutti S V."/>
        </authorList>
    </citation>
    <scope>NUCLEOTIDE SEQUENCE</scope>
</reference>
<sequence>MTRNNYPHVVPPTYVDDCAHEHLKKEHVTRRNAEVSSNNDAVHQPNHYTVGGIETIDFMMAKSSPEEFMGHLRLTALKYLSRAGHKDDILQEYKKAAVYLNWLINFKETGGIK</sequence>
<name>A0A6J5KJU0_9CAUD</name>
<dbReference type="EMBL" id="LR796146">
    <property type="protein sequence ID" value="CAB4121406.1"/>
    <property type="molecule type" value="Genomic_DNA"/>
</dbReference>
<organism evidence="1">
    <name type="scientific">uncultured Caudovirales phage</name>
    <dbReference type="NCBI Taxonomy" id="2100421"/>
    <lineage>
        <taxon>Viruses</taxon>
        <taxon>Duplodnaviria</taxon>
        <taxon>Heunggongvirae</taxon>
        <taxon>Uroviricota</taxon>
        <taxon>Caudoviricetes</taxon>
        <taxon>Peduoviridae</taxon>
        <taxon>Maltschvirus</taxon>
        <taxon>Maltschvirus maltsch</taxon>
    </lineage>
</organism>
<accession>A0A6J5KJU0</accession>
<dbReference type="InterPro" id="IPR021739">
    <property type="entry name" value="SaV-like"/>
</dbReference>
<gene>
    <name evidence="1" type="ORF">UFOVP12_44</name>
</gene>
<evidence type="ECO:0000313" key="1">
    <source>
        <dbReference type="EMBL" id="CAB4121406.1"/>
    </source>
</evidence>
<dbReference type="Pfam" id="PF11753">
    <property type="entry name" value="DUF3310"/>
    <property type="match status" value="1"/>
</dbReference>
<protein>
    <submittedName>
        <fullName evidence="1">SaV-like</fullName>
    </submittedName>
</protein>